<dbReference type="Proteomes" id="UP000036790">
    <property type="component" value="Unassembled WGS sequence"/>
</dbReference>
<dbReference type="PANTHER" id="PTHR30629">
    <property type="entry name" value="PROPHAGE INTEGRASE"/>
    <property type="match status" value="1"/>
</dbReference>
<evidence type="ECO:0000313" key="6">
    <source>
        <dbReference type="EMBL" id="KOR44335.1"/>
    </source>
</evidence>
<feature type="domain" description="Tyr recombinase" evidence="5">
    <location>
        <begin position="197"/>
        <end position="380"/>
    </location>
</feature>
<organism evidence="6 7">
    <name type="scientific">Xanthomonas oryzae</name>
    <dbReference type="NCBI Taxonomy" id="347"/>
    <lineage>
        <taxon>Bacteria</taxon>
        <taxon>Pseudomonadati</taxon>
        <taxon>Pseudomonadota</taxon>
        <taxon>Gammaproteobacteria</taxon>
        <taxon>Lysobacterales</taxon>
        <taxon>Lysobacteraceae</taxon>
        <taxon>Xanthomonas</taxon>
    </lineage>
</organism>
<dbReference type="PROSITE" id="PS51898">
    <property type="entry name" value="TYR_RECOMBINASE"/>
    <property type="match status" value="1"/>
</dbReference>
<dbReference type="InterPro" id="IPR025166">
    <property type="entry name" value="Integrase_DNA_bind_dom"/>
</dbReference>
<dbReference type="InterPro" id="IPR002104">
    <property type="entry name" value="Integrase_catalytic"/>
</dbReference>
<evidence type="ECO:0000256" key="1">
    <source>
        <dbReference type="ARBA" id="ARBA00008857"/>
    </source>
</evidence>
<dbReference type="Gene3D" id="3.30.160.390">
    <property type="entry name" value="Integrase, DNA-binding domain"/>
    <property type="match status" value="1"/>
</dbReference>
<protein>
    <submittedName>
        <fullName evidence="6">Integrase</fullName>
    </submittedName>
</protein>
<dbReference type="InterPro" id="IPR053876">
    <property type="entry name" value="Phage_int_M"/>
</dbReference>
<dbReference type="GO" id="GO:0006310">
    <property type="term" value="P:DNA recombination"/>
    <property type="evidence" value="ECO:0007669"/>
    <property type="project" value="UniProtKB-KW"/>
</dbReference>
<keyword evidence="3" id="KW-0238">DNA-binding</keyword>
<evidence type="ECO:0000256" key="4">
    <source>
        <dbReference type="ARBA" id="ARBA00023172"/>
    </source>
</evidence>
<gene>
    <name evidence="6" type="ORF">ADT25_11145</name>
</gene>
<evidence type="ECO:0000313" key="7">
    <source>
        <dbReference type="Proteomes" id="UP000036790"/>
    </source>
</evidence>
<accession>A0AAP0ZM31</accession>
<dbReference type="InterPro" id="IPR011010">
    <property type="entry name" value="DNA_brk_join_enz"/>
</dbReference>
<keyword evidence="2" id="KW-0229">DNA integration</keyword>
<dbReference type="RefSeq" id="WP_033012385.1">
    <property type="nucleotide sequence ID" value="NZ_LHUJ01000198.1"/>
</dbReference>
<dbReference type="Pfam" id="PF22022">
    <property type="entry name" value="Phage_int_M"/>
    <property type="match status" value="1"/>
</dbReference>
<dbReference type="InterPro" id="IPR010998">
    <property type="entry name" value="Integrase_recombinase_N"/>
</dbReference>
<proteinExistence type="inferred from homology"/>
<dbReference type="InterPro" id="IPR013762">
    <property type="entry name" value="Integrase-like_cat_sf"/>
</dbReference>
<dbReference type="AlphaFoldDB" id="A0AAP0ZM31"/>
<dbReference type="PANTHER" id="PTHR30629:SF2">
    <property type="entry name" value="PROPHAGE INTEGRASE INTS-RELATED"/>
    <property type="match status" value="1"/>
</dbReference>
<evidence type="ECO:0000259" key="5">
    <source>
        <dbReference type="PROSITE" id="PS51898"/>
    </source>
</evidence>
<comment type="caution">
    <text evidence="6">The sequence shown here is derived from an EMBL/GenBank/DDBJ whole genome shotgun (WGS) entry which is preliminary data.</text>
</comment>
<comment type="similarity">
    <text evidence="1">Belongs to the 'phage' integrase family.</text>
</comment>
<dbReference type="Gene3D" id="1.10.150.130">
    <property type="match status" value="1"/>
</dbReference>
<dbReference type="Pfam" id="PF13356">
    <property type="entry name" value="Arm-DNA-bind_3"/>
    <property type="match status" value="1"/>
</dbReference>
<dbReference type="GO" id="GO:0003677">
    <property type="term" value="F:DNA binding"/>
    <property type="evidence" value="ECO:0007669"/>
    <property type="project" value="UniProtKB-KW"/>
</dbReference>
<reference evidence="6 7" key="1">
    <citation type="submission" date="2015-07" db="EMBL/GenBank/DDBJ databases">
        <authorList>
            <consortium name="Consortium for Microbial Forensics and Genomics (microFORGE)"/>
            <person name="Knight B.M."/>
            <person name="Roberts D.P."/>
            <person name="Lin D."/>
            <person name="Hari K."/>
            <person name="Fletcher J."/>
            <person name="Melcher U."/>
            <person name="Blagden T."/>
            <person name="Winegar R.A."/>
        </authorList>
    </citation>
    <scope>NUCLEOTIDE SEQUENCE [LARGE SCALE GENOMIC DNA]</scope>
    <source>
        <strain evidence="6 7">X11-5A</strain>
    </source>
</reference>
<evidence type="ECO:0000256" key="2">
    <source>
        <dbReference type="ARBA" id="ARBA00022908"/>
    </source>
</evidence>
<keyword evidence="4" id="KW-0233">DNA recombination</keyword>
<dbReference type="InterPro" id="IPR038488">
    <property type="entry name" value="Integrase_DNA-bd_sf"/>
</dbReference>
<dbReference type="EMBL" id="LHUJ01000198">
    <property type="protein sequence ID" value="KOR44335.1"/>
    <property type="molecule type" value="Genomic_DNA"/>
</dbReference>
<dbReference type="CDD" id="cd00801">
    <property type="entry name" value="INT_P4_C"/>
    <property type="match status" value="1"/>
</dbReference>
<dbReference type="SUPFAM" id="SSF56349">
    <property type="entry name" value="DNA breaking-rejoining enzymes"/>
    <property type="match status" value="1"/>
</dbReference>
<dbReference type="GO" id="GO:0015074">
    <property type="term" value="P:DNA integration"/>
    <property type="evidence" value="ECO:0007669"/>
    <property type="project" value="UniProtKB-KW"/>
</dbReference>
<reference evidence="6 7" key="2">
    <citation type="submission" date="2015-09" db="EMBL/GenBank/DDBJ databases">
        <title>Draft genome sequence of Xanthomonas oryzae pv. USA str. X11-5A.</title>
        <authorList>
            <person name="Knight B.M."/>
            <person name="Roberts D.P."/>
            <person name="Lin D."/>
            <person name="Hari K."/>
            <person name="Fletcher J."/>
            <person name="Melcher U."/>
            <person name="Blagden T."/>
            <person name="Winegar R.A."/>
        </authorList>
    </citation>
    <scope>NUCLEOTIDE SEQUENCE [LARGE SCALE GENOMIC DNA]</scope>
    <source>
        <strain evidence="6 7">X11-5A</strain>
    </source>
</reference>
<name>A0AAP0ZM31_9XANT</name>
<dbReference type="Gene3D" id="1.10.443.10">
    <property type="entry name" value="Intergrase catalytic core"/>
    <property type="match status" value="1"/>
</dbReference>
<evidence type="ECO:0000256" key="3">
    <source>
        <dbReference type="ARBA" id="ARBA00023125"/>
    </source>
</evidence>
<dbReference type="Pfam" id="PF00589">
    <property type="entry name" value="Phage_integrase"/>
    <property type="match status" value="1"/>
</dbReference>
<sequence length="399" mass="44857">MVLTDFKIRGAKPTERPYRLSDGGGLFLEVRPNGSKLWRYAYRLDAKQKLLAIGNLQQVSLADARAAMRAAKAQVKLGQDPVMQRRIAKARTEEGALNTVAQNAEDWFARNSKGWSVSHRDRARRYLDQRILPEIGKWPIREVTAADVLKLLRKTEQAGPHAAIVTRQTLASVFEHAIINLRADTDPTHPVRRAIKKPPVAHAVAHPDVKMGRLLVALDTYSGKRSTAIAIELLALTFVRTKELRTALWENIDWDADVPVLKIDAGEMKKGRKHWVPLAPRALELLRELRAITGDQQYLFPNGKDKGKPMSRDAVNMGLKYLGMREISGHDFRATASTRLHEMGYPSAVVEMQLAHAKTDKVGAAYNHAEFLPERIKMMNHWADHLATLRKNPGQQAKP</sequence>
<dbReference type="InterPro" id="IPR050808">
    <property type="entry name" value="Phage_Integrase"/>
</dbReference>